<dbReference type="EMBL" id="JACSRA010000011">
    <property type="protein sequence ID" value="MBD7911450.1"/>
    <property type="molecule type" value="Genomic_DNA"/>
</dbReference>
<gene>
    <name evidence="2" type="ORF">H9661_08785</name>
</gene>
<keyword evidence="1" id="KW-0472">Membrane</keyword>
<sequence length="178" mass="20515">MNKKLKILLIFIIISLIVISIVIPNWPYKTPGKLRNSNYVELEIAISQSTGGPGVLSGNDNIIEYGKKMGYKNLNTSEVNLTEGNPIYKTIINGMGYRYNDYMKYHYFRVYGEFESKPDKYGVLTFKVAEWYPLKKYVAIKDTIEWDKYKIVNSILIKCNIALLIIVIIVSKVRCKVL</sequence>
<dbReference type="RefSeq" id="WP_191768312.1">
    <property type="nucleotide sequence ID" value="NZ_JACSRA010000011.1"/>
</dbReference>
<feature type="transmembrane region" description="Helical" evidence="1">
    <location>
        <begin position="151"/>
        <end position="170"/>
    </location>
</feature>
<evidence type="ECO:0008006" key="4">
    <source>
        <dbReference type="Google" id="ProtNLM"/>
    </source>
</evidence>
<proteinExistence type="predicted"/>
<reference evidence="2 3" key="1">
    <citation type="submission" date="2020-08" db="EMBL/GenBank/DDBJ databases">
        <title>A Genomic Blueprint of the Chicken Gut Microbiome.</title>
        <authorList>
            <person name="Gilroy R."/>
            <person name="Ravi A."/>
            <person name="Getino M."/>
            <person name="Pursley I."/>
            <person name="Horton D.L."/>
            <person name="Alikhan N.-F."/>
            <person name="Baker D."/>
            <person name="Gharbi K."/>
            <person name="Hall N."/>
            <person name="Watson M."/>
            <person name="Adriaenssens E.M."/>
            <person name="Foster-Nyarko E."/>
            <person name="Jarju S."/>
            <person name="Secka A."/>
            <person name="Antonio M."/>
            <person name="Oren A."/>
            <person name="Chaudhuri R."/>
            <person name="La Ragione R.M."/>
            <person name="Hildebrand F."/>
            <person name="Pallen M.J."/>
        </authorList>
    </citation>
    <scope>NUCLEOTIDE SEQUENCE [LARGE SCALE GENOMIC DNA]</scope>
    <source>
        <strain evidence="2 3">Sa3CVN1</strain>
    </source>
</reference>
<feature type="transmembrane region" description="Helical" evidence="1">
    <location>
        <begin position="7"/>
        <end position="26"/>
    </location>
</feature>
<name>A0ABR8PTF0_9CLOT</name>
<evidence type="ECO:0000313" key="3">
    <source>
        <dbReference type="Proteomes" id="UP000627781"/>
    </source>
</evidence>
<keyword evidence="1" id="KW-0812">Transmembrane</keyword>
<organism evidence="2 3">
    <name type="scientific">Clostridium cibarium</name>
    <dbReference type="NCBI Taxonomy" id="2762247"/>
    <lineage>
        <taxon>Bacteria</taxon>
        <taxon>Bacillati</taxon>
        <taxon>Bacillota</taxon>
        <taxon>Clostridia</taxon>
        <taxon>Eubacteriales</taxon>
        <taxon>Clostridiaceae</taxon>
        <taxon>Clostridium</taxon>
    </lineage>
</organism>
<keyword evidence="1" id="KW-1133">Transmembrane helix</keyword>
<keyword evidence="3" id="KW-1185">Reference proteome</keyword>
<accession>A0ABR8PTF0</accession>
<evidence type="ECO:0000256" key="1">
    <source>
        <dbReference type="SAM" id="Phobius"/>
    </source>
</evidence>
<dbReference type="Proteomes" id="UP000627781">
    <property type="component" value="Unassembled WGS sequence"/>
</dbReference>
<evidence type="ECO:0000313" key="2">
    <source>
        <dbReference type="EMBL" id="MBD7911450.1"/>
    </source>
</evidence>
<protein>
    <recommendedName>
        <fullName evidence="4">DUF4830 domain-containing protein</fullName>
    </recommendedName>
</protein>
<comment type="caution">
    <text evidence="2">The sequence shown here is derived from an EMBL/GenBank/DDBJ whole genome shotgun (WGS) entry which is preliminary data.</text>
</comment>